<dbReference type="AlphaFoldDB" id="A0A6G1KDT0"/>
<protein>
    <submittedName>
        <fullName evidence="3">Uncharacterized protein</fullName>
    </submittedName>
</protein>
<evidence type="ECO:0000256" key="1">
    <source>
        <dbReference type="SAM" id="MobiDB-lite"/>
    </source>
</evidence>
<feature type="chain" id="PRO_5026156980" evidence="2">
    <location>
        <begin position="19"/>
        <end position="146"/>
    </location>
</feature>
<accession>A0A6G1KDT0</accession>
<dbReference type="Proteomes" id="UP000799428">
    <property type="component" value="Unassembled WGS sequence"/>
</dbReference>
<feature type="signal peptide" evidence="2">
    <location>
        <begin position="1"/>
        <end position="18"/>
    </location>
</feature>
<evidence type="ECO:0000313" key="4">
    <source>
        <dbReference type="Proteomes" id="UP000799428"/>
    </source>
</evidence>
<sequence length="146" mass="15215">MSHLLILFLSVLISPQHCLDPHQILISPPFHALTLLFRHLQLPSVNSALPAKIPTPAPVPTLVPVARPGDGDEVRGEGEGKGVVEDEDESDSAIPVICASDEVYTPGNAARSFISHATMAGSAIAIAVANANAVVMVVTLDSVSIP</sequence>
<evidence type="ECO:0000256" key="2">
    <source>
        <dbReference type="SAM" id="SignalP"/>
    </source>
</evidence>
<organism evidence="3 4">
    <name type="scientific">Pleomassaria siparia CBS 279.74</name>
    <dbReference type="NCBI Taxonomy" id="1314801"/>
    <lineage>
        <taxon>Eukaryota</taxon>
        <taxon>Fungi</taxon>
        <taxon>Dikarya</taxon>
        <taxon>Ascomycota</taxon>
        <taxon>Pezizomycotina</taxon>
        <taxon>Dothideomycetes</taxon>
        <taxon>Pleosporomycetidae</taxon>
        <taxon>Pleosporales</taxon>
        <taxon>Pleomassariaceae</taxon>
        <taxon>Pleomassaria</taxon>
    </lineage>
</organism>
<reference evidence="3" key="1">
    <citation type="journal article" date="2020" name="Stud. Mycol.">
        <title>101 Dothideomycetes genomes: a test case for predicting lifestyles and emergence of pathogens.</title>
        <authorList>
            <person name="Haridas S."/>
            <person name="Albert R."/>
            <person name="Binder M."/>
            <person name="Bloem J."/>
            <person name="Labutti K."/>
            <person name="Salamov A."/>
            <person name="Andreopoulos B."/>
            <person name="Baker S."/>
            <person name="Barry K."/>
            <person name="Bills G."/>
            <person name="Bluhm B."/>
            <person name="Cannon C."/>
            <person name="Castanera R."/>
            <person name="Culley D."/>
            <person name="Daum C."/>
            <person name="Ezra D."/>
            <person name="Gonzalez J."/>
            <person name="Henrissat B."/>
            <person name="Kuo A."/>
            <person name="Liang C."/>
            <person name="Lipzen A."/>
            <person name="Lutzoni F."/>
            <person name="Magnuson J."/>
            <person name="Mondo S."/>
            <person name="Nolan M."/>
            <person name="Ohm R."/>
            <person name="Pangilinan J."/>
            <person name="Park H.-J."/>
            <person name="Ramirez L."/>
            <person name="Alfaro M."/>
            <person name="Sun H."/>
            <person name="Tritt A."/>
            <person name="Yoshinaga Y."/>
            <person name="Zwiers L.-H."/>
            <person name="Turgeon B."/>
            <person name="Goodwin S."/>
            <person name="Spatafora J."/>
            <person name="Crous P."/>
            <person name="Grigoriev I."/>
        </authorList>
    </citation>
    <scope>NUCLEOTIDE SEQUENCE</scope>
    <source>
        <strain evidence="3">CBS 279.74</strain>
    </source>
</reference>
<name>A0A6G1KDT0_9PLEO</name>
<feature type="region of interest" description="Disordered" evidence="1">
    <location>
        <begin position="60"/>
        <end position="91"/>
    </location>
</feature>
<evidence type="ECO:0000313" key="3">
    <source>
        <dbReference type="EMBL" id="KAF2710632.1"/>
    </source>
</evidence>
<gene>
    <name evidence="3" type="ORF">K504DRAFT_490710</name>
</gene>
<feature type="compositionally biased region" description="Basic and acidic residues" evidence="1">
    <location>
        <begin position="69"/>
        <end position="84"/>
    </location>
</feature>
<keyword evidence="4" id="KW-1185">Reference proteome</keyword>
<proteinExistence type="predicted"/>
<keyword evidence="2" id="KW-0732">Signal</keyword>
<dbReference type="EMBL" id="MU005769">
    <property type="protein sequence ID" value="KAF2710632.1"/>
    <property type="molecule type" value="Genomic_DNA"/>
</dbReference>